<accession>A0ABS9GV56</accession>
<evidence type="ECO:0000256" key="7">
    <source>
        <dbReference type="ARBA" id="ARBA00023288"/>
    </source>
</evidence>
<keyword evidence="6" id="KW-0564">Palmitate</keyword>
<dbReference type="Pfam" id="PF05504">
    <property type="entry name" value="Spore_GerAC"/>
    <property type="match status" value="1"/>
</dbReference>
<feature type="domain" description="Spore germination GerAC-like C-terminal" evidence="8">
    <location>
        <begin position="203"/>
        <end position="371"/>
    </location>
</feature>
<keyword evidence="5" id="KW-0472">Membrane</keyword>
<dbReference type="Proteomes" id="UP001649381">
    <property type="component" value="Unassembled WGS sequence"/>
</dbReference>
<name>A0ABS9GV56_9BACL</name>
<evidence type="ECO:0000256" key="3">
    <source>
        <dbReference type="ARBA" id="ARBA00022544"/>
    </source>
</evidence>
<reference evidence="10 11" key="1">
    <citation type="submission" date="2022-01" db="EMBL/GenBank/DDBJ databases">
        <title>Alkalihalobacillus sp. EGI L200015, a novel bacterium isolated from a salt lake sediment.</title>
        <authorList>
            <person name="Gao L."/>
            <person name="Fang B.-Z."/>
            <person name="Li W.-J."/>
        </authorList>
    </citation>
    <scope>NUCLEOTIDE SEQUENCE [LARGE SCALE GENOMIC DNA]</scope>
    <source>
        <strain evidence="10 11">KCTC 12718</strain>
    </source>
</reference>
<evidence type="ECO:0000256" key="5">
    <source>
        <dbReference type="ARBA" id="ARBA00023136"/>
    </source>
</evidence>
<evidence type="ECO:0000256" key="2">
    <source>
        <dbReference type="ARBA" id="ARBA00007886"/>
    </source>
</evidence>
<dbReference type="InterPro" id="IPR046953">
    <property type="entry name" value="Spore_GerAC-like_C"/>
</dbReference>
<evidence type="ECO:0000259" key="8">
    <source>
        <dbReference type="Pfam" id="PF05504"/>
    </source>
</evidence>
<dbReference type="EMBL" id="JAKIJS010000001">
    <property type="protein sequence ID" value="MCF6136727.1"/>
    <property type="molecule type" value="Genomic_DNA"/>
</dbReference>
<dbReference type="InterPro" id="IPR008844">
    <property type="entry name" value="Spore_GerAC-like"/>
</dbReference>
<comment type="subcellular location">
    <subcellularLocation>
        <location evidence="1">Membrane</location>
        <topology evidence="1">Lipid-anchor</topology>
    </subcellularLocation>
</comment>
<dbReference type="Gene3D" id="3.30.300.210">
    <property type="entry name" value="Nutrient germinant receptor protein C, domain 3"/>
    <property type="match status" value="1"/>
</dbReference>
<gene>
    <name evidence="10" type="ORF">L2716_03230</name>
</gene>
<protein>
    <submittedName>
        <fullName evidence="10">Ger(X)C family spore germination protein</fullName>
    </submittedName>
</protein>
<keyword evidence="11" id="KW-1185">Reference proteome</keyword>
<dbReference type="PANTHER" id="PTHR35789:SF1">
    <property type="entry name" value="SPORE GERMINATION PROTEIN B3"/>
    <property type="match status" value="1"/>
</dbReference>
<evidence type="ECO:0000313" key="10">
    <source>
        <dbReference type="EMBL" id="MCF6136727.1"/>
    </source>
</evidence>
<feature type="domain" description="Spore germination protein N-terminal" evidence="9">
    <location>
        <begin position="20"/>
        <end position="191"/>
    </location>
</feature>
<evidence type="ECO:0000256" key="4">
    <source>
        <dbReference type="ARBA" id="ARBA00022729"/>
    </source>
</evidence>
<dbReference type="InterPro" id="IPR057336">
    <property type="entry name" value="GerAC_N"/>
</dbReference>
<evidence type="ECO:0000259" key="9">
    <source>
        <dbReference type="Pfam" id="PF25198"/>
    </source>
</evidence>
<evidence type="ECO:0000313" key="11">
    <source>
        <dbReference type="Proteomes" id="UP001649381"/>
    </source>
</evidence>
<dbReference type="Pfam" id="PF25198">
    <property type="entry name" value="Spore_GerAC_N"/>
    <property type="match status" value="1"/>
</dbReference>
<dbReference type="NCBIfam" id="TIGR02887">
    <property type="entry name" value="spore_ger_x_C"/>
    <property type="match status" value="1"/>
</dbReference>
<proteinExistence type="inferred from homology"/>
<evidence type="ECO:0000256" key="6">
    <source>
        <dbReference type="ARBA" id="ARBA00023139"/>
    </source>
</evidence>
<organism evidence="10 11">
    <name type="scientific">Pseudalkalibacillus berkeleyi</name>
    <dbReference type="NCBI Taxonomy" id="1069813"/>
    <lineage>
        <taxon>Bacteria</taxon>
        <taxon>Bacillati</taxon>
        <taxon>Bacillota</taxon>
        <taxon>Bacilli</taxon>
        <taxon>Bacillales</taxon>
        <taxon>Fictibacillaceae</taxon>
        <taxon>Pseudalkalibacillus</taxon>
    </lineage>
</organism>
<keyword evidence="4" id="KW-0732">Signal</keyword>
<keyword evidence="7" id="KW-0449">Lipoprotein</keyword>
<comment type="caution">
    <text evidence="10">The sequence shown here is derived from an EMBL/GenBank/DDBJ whole genome shotgun (WGS) entry which is preliminary data.</text>
</comment>
<comment type="similarity">
    <text evidence="2">Belongs to the GerABKC lipoprotein family.</text>
</comment>
<sequence length="374" mass="42162">MKRILLGLILPLFLLTGCWDQQLIKDSRIVYAAAFDKGENGKVRGSAIIRGFVAGGESGGGTPRNEFVSADGRTIRNIRMNIDRKLSGNFTAAKNRLFLYSEELGQSGLYPLLDIFYREPSSSLNSRIAITIGDAEDYLQLMRKGNTLIAEYLEELITSAEQNTIVPKIDIQSICPLFFDPGKDPVIPYLQLNEENEEVKIRGLALFQDDKMTGTLNSKESTLLLILMNKTNKVTRLVRKIHEDKEHDLENFVTVNVGKSKSKMKVITDKTGSVEVSFDINLKISVVEYPSDNLTSSKEIKMLETRLSKTLEKDMNKMIKKMQAANSDVVGVGRELIAYHPETWKKLDWRKEYPNIPIRVNNVNVKITNTGIIN</sequence>
<dbReference type="RefSeq" id="WP_236331722.1">
    <property type="nucleotide sequence ID" value="NZ_JAKIJS010000001.1"/>
</dbReference>
<dbReference type="PROSITE" id="PS51257">
    <property type="entry name" value="PROKAR_LIPOPROTEIN"/>
    <property type="match status" value="1"/>
</dbReference>
<evidence type="ECO:0000256" key="1">
    <source>
        <dbReference type="ARBA" id="ARBA00004635"/>
    </source>
</evidence>
<keyword evidence="3" id="KW-0309">Germination</keyword>
<dbReference type="InterPro" id="IPR038501">
    <property type="entry name" value="Spore_GerAC_C_sf"/>
</dbReference>
<dbReference type="PANTHER" id="PTHR35789">
    <property type="entry name" value="SPORE GERMINATION PROTEIN B3"/>
    <property type="match status" value="1"/>
</dbReference>